<organism evidence="3">
    <name type="scientific">Elizabethkingia anophelis</name>
    <dbReference type="NCBI Taxonomy" id="1117645"/>
    <lineage>
        <taxon>Bacteria</taxon>
        <taxon>Pseudomonadati</taxon>
        <taxon>Bacteroidota</taxon>
        <taxon>Flavobacteriia</taxon>
        <taxon>Flavobacteriales</taxon>
        <taxon>Weeksellaceae</taxon>
        <taxon>Elizabethkingia</taxon>
    </lineage>
</organism>
<dbReference type="Pfam" id="PF12741">
    <property type="entry name" value="SusD-like"/>
    <property type="match status" value="1"/>
</dbReference>
<evidence type="ECO:0000256" key="1">
    <source>
        <dbReference type="SAM" id="SignalP"/>
    </source>
</evidence>
<dbReference type="RefSeq" id="WP_078411840.1">
    <property type="nucleotide sequence ID" value="NZ_CP014339.1"/>
</dbReference>
<dbReference type="InterPro" id="IPR024302">
    <property type="entry name" value="SusD-like"/>
</dbReference>
<reference evidence="2 4" key="1">
    <citation type="submission" date="2016-02" db="EMBL/GenBank/DDBJ databases">
        <authorList>
            <person name="Nicholson A.C."/>
            <person name="Humrighouse B.W."/>
            <person name="Loparev V."/>
            <person name="Emery B."/>
            <person name="Graziano J."/>
            <person name="McQuiston J.R."/>
        </authorList>
    </citation>
    <scope>NUCLEOTIDE SEQUENCE [LARGE SCALE GENOMIC DNA]</scope>
    <source>
        <strain evidence="2 4">E6809</strain>
    </source>
</reference>
<evidence type="ECO:0008006" key="5">
    <source>
        <dbReference type="Google" id="ProtNLM"/>
    </source>
</evidence>
<dbReference type="Gene3D" id="1.25.40.390">
    <property type="match status" value="1"/>
</dbReference>
<keyword evidence="1" id="KW-0732">Signal</keyword>
<gene>
    <name evidence="2" type="ORF">AYC66_02100</name>
    <name evidence="3" type="ORF">BAY09_07580</name>
</gene>
<dbReference type="EMBL" id="CP014339">
    <property type="protein sequence ID" value="AQX49541.1"/>
    <property type="molecule type" value="Genomic_DNA"/>
</dbReference>
<dbReference type="SUPFAM" id="SSF48452">
    <property type="entry name" value="TPR-like"/>
    <property type="match status" value="1"/>
</dbReference>
<accession>A0A1T3DQ65</accession>
<feature type="chain" id="PRO_5014546577" description="SusD/RagB family nutrient-binding outer membrane lipoprotein" evidence="1">
    <location>
        <begin position="26"/>
        <end position="532"/>
    </location>
</feature>
<dbReference type="EMBL" id="MAHS01000015">
    <property type="protein sequence ID" value="OPB47244.1"/>
    <property type="molecule type" value="Genomic_DNA"/>
</dbReference>
<dbReference type="AlphaFoldDB" id="A0A1T3DQ65"/>
<dbReference type="InterPro" id="IPR011990">
    <property type="entry name" value="TPR-like_helical_dom_sf"/>
</dbReference>
<proteinExistence type="predicted"/>
<evidence type="ECO:0000313" key="2">
    <source>
        <dbReference type="EMBL" id="AQX49541.1"/>
    </source>
</evidence>
<feature type="signal peptide" evidence="1">
    <location>
        <begin position="1"/>
        <end position="25"/>
    </location>
</feature>
<reference evidence="3" key="2">
    <citation type="submission" date="2016-06" db="EMBL/GenBank/DDBJ databases">
        <authorList>
            <person name="Nicholson A.C."/>
        </authorList>
    </citation>
    <scope>NUCLEOTIDE SEQUENCE [LARGE SCALE GENOMIC DNA]</scope>
    <source>
        <strain evidence="3">E6809</strain>
    </source>
</reference>
<dbReference type="Proteomes" id="UP000189738">
    <property type="component" value="Chromosome"/>
</dbReference>
<protein>
    <recommendedName>
        <fullName evidence="5">SusD/RagB family nutrient-binding outer membrane lipoprotein</fullName>
    </recommendedName>
</protein>
<name>A0A1T3DQ65_9FLAO</name>
<evidence type="ECO:0000313" key="4">
    <source>
        <dbReference type="Proteomes" id="UP000189738"/>
    </source>
</evidence>
<sequence>MRASIKYLIGICTAFTLSTCTNRYADFNTDPTQPTENMLQRDYYQLGTFFIQMQKNVIPAGSNGTDEVNQYQLTDNLQGDIYSGYMGVSNNWNGGQNNSTYGLIPGWYGEMFKRAYLGTLAGWAQIRDRASTPETAALADIIKVAGLHRTTDTYGPLPYLNIKAGVINTKYDSQQAIYDSFFKELDNAINILTTFSQNFPNSKILASYDLVYQGDVRKWIQFANSLKLRLAMRIVYADPAKAKLYAESAVNHPIGVIKTTDASASLKSSVTNPIRNPIAYICFQYDDIRMGANMESFLKGYKDPRISSYFNQVTIGASTGYFGIRNGIRITNKSLYTPFSTIKMEENSPLPWLSAAESYFTRAEGALRGWNMGGTAKELYETGIRTSFQQAGASGTDNYLNDNTSTAAAYRDPASPSNNVTAGSPLLSTITIKWNEADSFEKKLERIITQKWIAVFPNGQEAWSEFRRTGYPKIFPVVVNNSGGTIDASKQIRRMPFPISEYQDNPQGVASGTAVLGGADNGGTRLWWDKKN</sequence>
<evidence type="ECO:0000313" key="3">
    <source>
        <dbReference type="EMBL" id="OPB47244.1"/>
    </source>
</evidence>